<evidence type="ECO:0000313" key="2">
    <source>
        <dbReference type="EMBL" id="SOR32164.1"/>
    </source>
</evidence>
<evidence type="ECO:0000256" key="1">
    <source>
        <dbReference type="SAM" id="MobiDB-lite"/>
    </source>
</evidence>
<evidence type="ECO:0000313" key="3">
    <source>
        <dbReference type="Proteomes" id="UP000233769"/>
    </source>
</evidence>
<dbReference type="Proteomes" id="UP000233769">
    <property type="component" value="Chromosome tk0001"/>
</dbReference>
<feature type="region of interest" description="Disordered" evidence="1">
    <location>
        <begin position="1"/>
        <end position="65"/>
    </location>
</feature>
<reference evidence="3" key="1">
    <citation type="submission" date="2017-10" db="EMBL/GenBank/DDBJ databases">
        <authorList>
            <person name="Regsiter A."/>
            <person name="William W."/>
        </authorList>
    </citation>
    <scope>NUCLEOTIDE SEQUENCE [LARGE SCALE GENOMIC DNA]</scope>
</reference>
<protein>
    <submittedName>
        <fullName evidence="2">Uncharacterized protein</fullName>
    </submittedName>
</protein>
<accession>A0A2N9AXW5</accession>
<sequence>MAPDQACRPIHPPKRRSRLRGTLQTVGDPGRHLTERQSMRSGTDFARCQTPGRASQIRETGFRVS</sequence>
<gene>
    <name evidence="2" type="ORF">TK0001_5598</name>
</gene>
<proteinExistence type="predicted"/>
<dbReference type="EMBL" id="LT962688">
    <property type="protein sequence ID" value="SOR32164.1"/>
    <property type="molecule type" value="Genomic_DNA"/>
</dbReference>
<name>A0A2N9AXW5_METEX</name>
<organism evidence="2 3">
    <name type="scientific">Methylorubrum extorquens</name>
    <name type="common">Methylobacterium dichloromethanicum</name>
    <name type="synonym">Methylobacterium extorquens</name>
    <dbReference type="NCBI Taxonomy" id="408"/>
    <lineage>
        <taxon>Bacteria</taxon>
        <taxon>Pseudomonadati</taxon>
        <taxon>Pseudomonadota</taxon>
        <taxon>Alphaproteobacteria</taxon>
        <taxon>Hyphomicrobiales</taxon>
        <taxon>Methylobacteriaceae</taxon>
        <taxon>Methylorubrum</taxon>
    </lineage>
</organism>
<feature type="compositionally biased region" description="Basic and acidic residues" evidence="1">
    <location>
        <begin position="29"/>
        <end position="38"/>
    </location>
</feature>
<dbReference type="AlphaFoldDB" id="A0A2N9AXW5"/>